<evidence type="ECO:0000313" key="2">
    <source>
        <dbReference type="EMBL" id="CAG4964865.1"/>
    </source>
</evidence>
<reference evidence="2" key="1">
    <citation type="submission" date="2021-04" db="EMBL/GenBank/DDBJ databases">
        <authorList>
            <person name="Tunstrom K."/>
        </authorList>
    </citation>
    <scope>NUCLEOTIDE SEQUENCE</scope>
</reference>
<protein>
    <submittedName>
        <fullName evidence="2">(apollo) hypothetical protein</fullName>
    </submittedName>
</protein>
<feature type="region of interest" description="Disordered" evidence="1">
    <location>
        <begin position="27"/>
        <end position="98"/>
    </location>
</feature>
<dbReference type="AlphaFoldDB" id="A0A8S3WK88"/>
<comment type="caution">
    <text evidence="2">The sequence shown here is derived from an EMBL/GenBank/DDBJ whole genome shotgun (WGS) entry which is preliminary data.</text>
</comment>
<organism evidence="2 3">
    <name type="scientific">Parnassius apollo</name>
    <name type="common">Apollo butterfly</name>
    <name type="synonym">Papilio apollo</name>
    <dbReference type="NCBI Taxonomy" id="110799"/>
    <lineage>
        <taxon>Eukaryota</taxon>
        <taxon>Metazoa</taxon>
        <taxon>Ecdysozoa</taxon>
        <taxon>Arthropoda</taxon>
        <taxon>Hexapoda</taxon>
        <taxon>Insecta</taxon>
        <taxon>Pterygota</taxon>
        <taxon>Neoptera</taxon>
        <taxon>Endopterygota</taxon>
        <taxon>Lepidoptera</taxon>
        <taxon>Glossata</taxon>
        <taxon>Ditrysia</taxon>
        <taxon>Papilionoidea</taxon>
        <taxon>Papilionidae</taxon>
        <taxon>Parnassiinae</taxon>
        <taxon>Parnassini</taxon>
        <taxon>Parnassius</taxon>
        <taxon>Parnassius</taxon>
    </lineage>
</organism>
<sequence>MTDPQAIHKEVMGEIINRRKLGENKYHSETSLQNLEESEMENTADMTKDPGVLNLSVNDVSNQDESLGRRRTMSQPGPASGSLQTATAARAVRRRPPRSVMYARELERNDSVTRTIKDDETTFGTPVGDGNNLNPLFFNGNIRGYGDSKSLNNYRIYTTNDMRGGTTPRKRSVTTMDAQSLRSMETQAPPPTSPEDNKRLTA</sequence>
<proteinExistence type="predicted"/>
<dbReference type="Proteomes" id="UP000691718">
    <property type="component" value="Unassembled WGS sequence"/>
</dbReference>
<feature type="compositionally biased region" description="Polar residues" evidence="1">
    <location>
        <begin position="55"/>
        <end position="65"/>
    </location>
</feature>
<accession>A0A8S3WK88</accession>
<dbReference type="EMBL" id="CAJQZP010000501">
    <property type="protein sequence ID" value="CAG4964865.1"/>
    <property type="molecule type" value="Genomic_DNA"/>
</dbReference>
<evidence type="ECO:0000256" key="1">
    <source>
        <dbReference type="SAM" id="MobiDB-lite"/>
    </source>
</evidence>
<dbReference type="OrthoDB" id="7417253at2759"/>
<keyword evidence="3" id="KW-1185">Reference proteome</keyword>
<evidence type="ECO:0000313" key="3">
    <source>
        <dbReference type="Proteomes" id="UP000691718"/>
    </source>
</evidence>
<feature type="compositionally biased region" description="Polar residues" evidence="1">
    <location>
        <begin position="173"/>
        <end position="186"/>
    </location>
</feature>
<feature type="compositionally biased region" description="Polar residues" evidence="1">
    <location>
        <begin position="73"/>
        <end position="84"/>
    </location>
</feature>
<feature type="region of interest" description="Disordered" evidence="1">
    <location>
        <begin position="160"/>
        <end position="202"/>
    </location>
</feature>
<name>A0A8S3WK88_PARAO</name>
<gene>
    <name evidence="2" type="ORF">PAPOLLO_LOCUS7310</name>
</gene>